<gene>
    <name evidence="18" type="ORF">C8E99_0902</name>
</gene>
<dbReference type="InterPro" id="IPR008915">
    <property type="entry name" value="Peptidase_M50"/>
</dbReference>
<comment type="cofactor">
    <cofactor evidence="14 16">
        <name>Zn(2+)</name>
        <dbReference type="ChEBI" id="CHEBI:29105"/>
    </cofactor>
    <text evidence="14 16">Binds 1 zinc ion per subunit.</text>
</comment>
<evidence type="ECO:0000256" key="2">
    <source>
        <dbReference type="ARBA" id="ARBA00007931"/>
    </source>
</evidence>
<keyword evidence="11 14" id="KW-0482">Metalloprotease</keyword>
<feature type="binding site" evidence="16">
    <location>
        <position position="76"/>
    </location>
    <ligand>
        <name>Zn(2+)</name>
        <dbReference type="ChEBI" id="CHEBI:29105"/>
        <note>catalytic</note>
    </ligand>
</feature>
<feature type="domain" description="Peptidase M50" evidence="17">
    <location>
        <begin position="149"/>
        <end position="197"/>
    </location>
</feature>
<evidence type="ECO:0000256" key="8">
    <source>
        <dbReference type="ARBA" id="ARBA00022801"/>
    </source>
</evidence>
<dbReference type="Proteomes" id="UP000256727">
    <property type="component" value="Unassembled WGS sequence"/>
</dbReference>
<proteinExistence type="inferred from homology"/>
<dbReference type="EMBL" id="QREH01000001">
    <property type="protein sequence ID" value="REE03101.1"/>
    <property type="molecule type" value="Genomic_DNA"/>
</dbReference>
<dbReference type="GO" id="GO:0046872">
    <property type="term" value="F:metal ion binding"/>
    <property type="evidence" value="ECO:0007669"/>
    <property type="project" value="UniProtKB-UniRule"/>
</dbReference>
<sequence>MSGDALEPVSDRRGKLRLGSLIGVPVYLSWSWTLIALFVVVLFGPQVQRLFPELGIGAYGIAFLYAVLLLLSVLVHELAHAASAKAFGWPTTEIVLNLWGGHTQFGSFQATPGRSLVTALAGPAANVLLALGGQLLMVTWAPDGVGSLLLGIFTYANWLVAVFNALPGLPLDGGRIVESAVWAATGDQDKGTIAAGWAGRIIVLALVVGVVVVPLVQGRPADIPLIVILVMVGYFLWTGATESIRGAQLRLRVPGLTAAQLMHPAIGLLNTATVADVRDRPSGTLAVLVAPTGQPEAIVDETALARVQGRDASSVLAAATARALARGAVVRATDAGRPLVDRLAAVDGAEYAVLAPDGTVCGVLRQPDVVQWLTTGRRR</sequence>
<evidence type="ECO:0000256" key="14">
    <source>
        <dbReference type="PIRNR" id="PIRNR006404"/>
    </source>
</evidence>
<comment type="caution">
    <text evidence="18">The sequence shown here is derived from an EMBL/GenBank/DDBJ whole genome shotgun (WGS) entry which is preliminary data.</text>
</comment>
<evidence type="ECO:0000256" key="9">
    <source>
        <dbReference type="ARBA" id="ARBA00022833"/>
    </source>
</evidence>
<feature type="transmembrane region" description="Helical" evidence="14">
    <location>
        <begin position="197"/>
        <end position="217"/>
    </location>
</feature>
<evidence type="ECO:0000256" key="16">
    <source>
        <dbReference type="PIRSR" id="PIRSR006404-2"/>
    </source>
</evidence>
<reference evidence="18 19" key="1">
    <citation type="submission" date="2018-07" db="EMBL/GenBank/DDBJ databases">
        <title>Sequencing the genomes of 1000 actinobacteria strains.</title>
        <authorList>
            <person name="Klenk H.-P."/>
        </authorList>
    </citation>
    <scope>NUCLEOTIDE SEQUENCE [LARGE SCALE GENOMIC DNA]</scope>
    <source>
        <strain evidence="18 19">DSM 14442</strain>
    </source>
</reference>
<dbReference type="AlphaFoldDB" id="A0A3D9L9S3"/>
<comment type="subcellular location">
    <subcellularLocation>
        <location evidence="1 14">Cell membrane</location>
        <topology evidence="1 14">Multi-pass membrane protein</topology>
    </subcellularLocation>
</comment>
<keyword evidence="12" id="KW-0129">CBS domain</keyword>
<keyword evidence="10 14" id="KW-1133">Transmembrane helix</keyword>
<evidence type="ECO:0000256" key="6">
    <source>
        <dbReference type="ARBA" id="ARBA00022723"/>
    </source>
</evidence>
<evidence type="ECO:0000256" key="1">
    <source>
        <dbReference type="ARBA" id="ARBA00004651"/>
    </source>
</evidence>
<evidence type="ECO:0000256" key="5">
    <source>
        <dbReference type="ARBA" id="ARBA00022692"/>
    </source>
</evidence>
<feature type="transmembrane region" description="Helical" evidence="14">
    <location>
        <begin position="116"/>
        <end position="141"/>
    </location>
</feature>
<feature type="binding site" evidence="16">
    <location>
        <position position="172"/>
    </location>
    <ligand>
        <name>Zn(2+)</name>
        <dbReference type="ChEBI" id="CHEBI:29105"/>
        <note>catalytic</note>
    </ligand>
</feature>
<evidence type="ECO:0000259" key="17">
    <source>
        <dbReference type="Pfam" id="PF02163"/>
    </source>
</evidence>
<keyword evidence="6 14" id="KW-0479">Metal-binding</keyword>
<keyword evidence="19" id="KW-1185">Reference proteome</keyword>
<dbReference type="InterPro" id="IPR016483">
    <property type="entry name" value="UCP006404_Pept_M50_CBS"/>
</dbReference>
<evidence type="ECO:0000256" key="7">
    <source>
        <dbReference type="ARBA" id="ARBA00022737"/>
    </source>
</evidence>
<evidence type="ECO:0000256" key="15">
    <source>
        <dbReference type="PIRSR" id="PIRSR006404-1"/>
    </source>
</evidence>
<evidence type="ECO:0000256" key="4">
    <source>
        <dbReference type="ARBA" id="ARBA00022670"/>
    </source>
</evidence>
<keyword evidence="13 14" id="KW-0472">Membrane</keyword>
<keyword evidence="4 14" id="KW-0645">Protease</keyword>
<accession>A0A3D9L9S3</accession>
<evidence type="ECO:0000256" key="13">
    <source>
        <dbReference type="ARBA" id="ARBA00023136"/>
    </source>
</evidence>
<dbReference type="PIRSF" id="PIRSF006404">
    <property type="entry name" value="UCP006404_Pept_M50_CBS"/>
    <property type="match status" value="1"/>
</dbReference>
<organism evidence="18 19">
    <name type="scientific">Citricoccus muralis</name>
    <dbReference type="NCBI Taxonomy" id="169134"/>
    <lineage>
        <taxon>Bacteria</taxon>
        <taxon>Bacillati</taxon>
        <taxon>Actinomycetota</taxon>
        <taxon>Actinomycetes</taxon>
        <taxon>Micrococcales</taxon>
        <taxon>Micrococcaceae</taxon>
        <taxon>Citricoccus</taxon>
    </lineage>
</organism>
<dbReference type="Pfam" id="PF02163">
    <property type="entry name" value="Peptidase_M50"/>
    <property type="match status" value="2"/>
</dbReference>
<feature type="transmembrane region" description="Helical" evidence="14">
    <location>
        <begin position="21"/>
        <end position="44"/>
    </location>
</feature>
<keyword evidence="7" id="KW-0677">Repeat</keyword>
<feature type="transmembrane region" description="Helical" evidence="14">
    <location>
        <begin position="223"/>
        <end position="240"/>
    </location>
</feature>
<dbReference type="PANTHER" id="PTHR39188">
    <property type="entry name" value="MEMBRANE-ASSOCIATED ZINC METALLOPROTEASE M50B"/>
    <property type="match status" value="1"/>
</dbReference>
<dbReference type="OrthoDB" id="9781963at2"/>
<feature type="transmembrane region" description="Helical" evidence="14">
    <location>
        <begin position="56"/>
        <end position="75"/>
    </location>
</feature>
<feature type="active site" evidence="15">
    <location>
        <position position="77"/>
    </location>
</feature>
<evidence type="ECO:0000256" key="10">
    <source>
        <dbReference type="ARBA" id="ARBA00022989"/>
    </source>
</evidence>
<keyword evidence="8 14" id="KW-0378">Hydrolase</keyword>
<dbReference type="RefSeq" id="WP_115931280.1">
    <property type="nucleotide sequence ID" value="NZ_QREH01000001.1"/>
</dbReference>
<dbReference type="GO" id="GO:0008237">
    <property type="term" value="F:metallopeptidase activity"/>
    <property type="evidence" value="ECO:0007669"/>
    <property type="project" value="UniProtKB-UniRule"/>
</dbReference>
<feature type="binding site" evidence="16">
    <location>
        <position position="80"/>
    </location>
    <ligand>
        <name>Zn(2+)</name>
        <dbReference type="ChEBI" id="CHEBI:29105"/>
        <note>catalytic</note>
    </ligand>
</feature>
<protein>
    <recommendedName>
        <fullName evidence="14">Zinc metalloprotease</fullName>
    </recommendedName>
</protein>
<feature type="domain" description="Peptidase M50" evidence="17">
    <location>
        <begin position="66"/>
        <end position="135"/>
    </location>
</feature>
<evidence type="ECO:0000256" key="12">
    <source>
        <dbReference type="ARBA" id="ARBA00023122"/>
    </source>
</evidence>
<evidence type="ECO:0000256" key="3">
    <source>
        <dbReference type="ARBA" id="ARBA00022475"/>
    </source>
</evidence>
<comment type="similarity">
    <text evidence="2 14">Belongs to the peptidase M50B family.</text>
</comment>
<keyword evidence="9 14" id="KW-0862">Zinc</keyword>
<feature type="transmembrane region" description="Helical" evidence="14">
    <location>
        <begin position="147"/>
        <end position="166"/>
    </location>
</feature>
<keyword evidence="3 14" id="KW-1003">Cell membrane</keyword>
<evidence type="ECO:0000256" key="11">
    <source>
        <dbReference type="ARBA" id="ARBA00023049"/>
    </source>
</evidence>
<evidence type="ECO:0000313" key="18">
    <source>
        <dbReference type="EMBL" id="REE03101.1"/>
    </source>
</evidence>
<name>A0A3D9L9S3_9MICC</name>
<keyword evidence="5 14" id="KW-0812">Transmembrane</keyword>
<evidence type="ECO:0000313" key="19">
    <source>
        <dbReference type="Proteomes" id="UP000256727"/>
    </source>
</evidence>
<dbReference type="PANTHER" id="PTHR39188:SF3">
    <property type="entry name" value="STAGE IV SPORULATION PROTEIN FB"/>
    <property type="match status" value="1"/>
</dbReference>
<dbReference type="GO" id="GO:0005886">
    <property type="term" value="C:plasma membrane"/>
    <property type="evidence" value="ECO:0007669"/>
    <property type="project" value="UniProtKB-SubCell"/>
</dbReference>
<dbReference type="GO" id="GO:0006508">
    <property type="term" value="P:proteolysis"/>
    <property type="evidence" value="ECO:0007669"/>
    <property type="project" value="UniProtKB-KW"/>
</dbReference>